<organism evidence="2 3">
    <name type="scientific">Dipteronia dyeriana</name>
    <dbReference type="NCBI Taxonomy" id="168575"/>
    <lineage>
        <taxon>Eukaryota</taxon>
        <taxon>Viridiplantae</taxon>
        <taxon>Streptophyta</taxon>
        <taxon>Embryophyta</taxon>
        <taxon>Tracheophyta</taxon>
        <taxon>Spermatophyta</taxon>
        <taxon>Magnoliopsida</taxon>
        <taxon>eudicotyledons</taxon>
        <taxon>Gunneridae</taxon>
        <taxon>Pentapetalae</taxon>
        <taxon>rosids</taxon>
        <taxon>malvids</taxon>
        <taxon>Sapindales</taxon>
        <taxon>Sapindaceae</taxon>
        <taxon>Hippocastanoideae</taxon>
        <taxon>Acereae</taxon>
        <taxon>Dipteronia</taxon>
    </lineage>
</organism>
<dbReference type="Proteomes" id="UP001280121">
    <property type="component" value="Unassembled WGS sequence"/>
</dbReference>
<dbReference type="AlphaFoldDB" id="A0AAE0CTM2"/>
<dbReference type="InterPro" id="IPR007021">
    <property type="entry name" value="DUF659"/>
</dbReference>
<evidence type="ECO:0000313" key="3">
    <source>
        <dbReference type="Proteomes" id="UP001280121"/>
    </source>
</evidence>
<comment type="caution">
    <text evidence="2">The sequence shown here is derived from an EMBL/GenBank/DDBJ whole genome shotgun (WGS) entry which is preliminary data.</text>
</comment>
<gene>
    <name evidence="2" type="ORF">Ddye_001538</name>
</gene>
<keyword evidence="3" id="KW-1185">Reference proteome</keyword>
<dbReference type="PANTHER" id="PTHR32166:SF81">
    <property type="entry name" value="OS06G0658400 PROTEIN"/>
    <property type="match status" value="1"/>
</dbReference>
<dbReference type="EMBL" id="JANJYI010000001">
    <property type="protein sequence ID" value="KAK2662964.1"/>
    <property type="molecule type" value="Genomic_DNA"/>
</dbReference>
<evidence type="ECO:0000259" key="1">
    <source>
        <dbReference type="Pfam" id="PF04937"/>
    </source>
</evidence>
<sequence>MQRVVEEVELRVKQSLPRPVPLPSGIGSSSASPGIWYGLDPKKKKGVSGAIEKAFNIGAREKLDGEIARMFYTCGLSFHFARNPHYVNAFKSAYTNPISGYLPPGYNSLRTTLLQKEKANIERLLNPIKDSWVLKGVSVCSDGWSDSQQRPLINILAVCEIGPMFLKAVNCEGEVKDKHFIASLLIDSIREISPQNVVRVITDNVVNCKAAGLLVEAKFPHIF</sequence>
<protein>
    <recommendedName>
        <fullName evidence="1">DUF659 domain-containing protein</fullName>
    </recommendedName>
</protein>
<accession>A0AAE0CTM2</accession>
<name>A0AAE0CTM2_9ROSI</name>
<reference evidence="2" key="1">
    <citation type="journal article" date="2023" name="Plant J.">
        <title>Genome sequences and population genomics provide insights into the demographic history, inbreeding, and mutation load of two 'living fossil' tree species of Dipteronia.</title>
        <authorList>
            <person name="Feng Y."/>
            <person name="Comes H.P."/>
            <person name="Chen J."/>
            <person name="Zhu S."/>
            <person name="Lu R."/>
            <person name="Zhang X."/>
            <person name="Li P."/>
            <person name="Qiu J."/>
            <person name="Olsen K.M."/>
            <person name="Qiu Y."/>
        </authorList>
    </citation>
    <scope>NUCLEOTIDE SEQUENCE</scope>
    <source>
        <strain evidence="2">KIB01</strain>
    </source>
</reference>
<dbReference type="PANTHER" id="PTHR32166">
    <property type="entry name" value="OSJNBA0013A04.12 PROTEIN"/>
    <property type="match status" value="1"/>
</dbReference>
<feature type="domain" description="DUF659" evidence="1">
    <location>
        <begin position="104"/>
        <end position="223"/>
    </location>
</feature>
<evidence type="ECO:0000313" key="2">
    <source>
        <dbReference type="EMBL" id="KAK2662964.1"/>
    </source>
</evidence>
<proteinExistence type="predicted"/>
<dbReference type="Pfam" id="PF04937">
    <property type="entry name" value="DUF659"/>
    <property type="match status" value="1"/>
</dbReference>